<dbReference type="PANTHER" id="PTHR35006">
    <property type="entry name" value="GLYOXALASE FAMILY PROTEIN (AFU_ORTHOLOGUE AFUA_5G14830)"/>
    <property type="match status" value="1"/>
</dbReference>
<protein>
    <submittedName>
        <fullName evidence="1">Glyoxalase</fullName>
    </submittedName>
</protein>
<dbReference type="AlphaFoldDB" id="A0A2T3JNA9"/>
<organism evidence="1 2">
    <name type="scientific">Photobacterium frigidiphilum</name>
    <dbReference type="NCBI Taxonomy" id="264736"/>
    <lineage>
        <taxon>Bacteria</taxon>
        <taxon>Pseudomonadati</taxon>
        <taxon>Pseudomonadota</taxon>
        <taxon>Gammaproteobacteria</taxon>
        <taxon>Vibrionales</taxon>
        <taxon>Vibrionaceae</taxon>
        <taxon>Photobacterium</taxon>
    </lineage>
</organism>
<proteinExistence type="predicted"/>
<dbReference type="Gene3D" id="3.10.180.10">
    <property type="entry name" value="2,3-Dihydroxybiphenyl 1,2-Dioxygenase, domain 1"/>
    <property type="match status" value="1"/>
</dbReference>
<reference evidence="1 2" key="1">
    <citation type="submission" date="2018-01" db="EMBL/GenBank/DDBJ databases">
        <title>Whole genome sequencing of Histamine producing bacteria.</title>
        <authorList>
            <person name="Butler K."/>
        </authorList>
    </citation>
    <scope>NUCLEOTIDE SEQUENCE [LARGE SCALE GENOMIC DNA]</scope>
    <source>
        <strain evidence="1 2">JCM 12947</strain>
    </source>
</reference>
<dbReference type="OrthoDB" id="9800438at2"/>
<dbReference type="RefSeq" id="WP_107241552.1">
    <property type="nucleotide sequence ID" value="NZ_PYMJ01000003.1"/>
</dbReference>
<accession>A0A2T3JNA9</accession>
<dbReference type="CDD" id="cd07262">
    <property type="entry name" value="VOC_like"/>
    <property type="match status" value="1"/>
</dbReference>
<evidence type="ECO:0000313" key="1">
    <source>
        <dbReference type="EMBL" id="PSU50518.1"/>
    </source>
</evidence>
<keyword evidence="2" id="KW-1185">Reference proteome</keyword>
<sequence length="124" mass="13726">MLLGISLGTNDLSHAGAFYDRLLSTVGMVRTMEEDDEIGYGSPGGPSCFWILKPFDQQPATRGNGTQVTFKAADNDGVEEFYRTALVLGGVDEGTPGYRYRPRYFGAYCRDLDGNKLHIMYEPD</sequence>
<evidence type="ECO:0000313" key="2">
    <source>
        <dbReference type="Proteomes" id="UP000240987"/>
    </source>
</evidence>
<dbReference type="PANTHER" id="PTHR35006:SF2">
    <property type="entry name" value="GLYOXALASE FAMILY PROTEIN (AFU_ORTHOLOGUE AFUA_5G14830)"/>
    <property type="match status" value="1"/>
</dbReference>
<gene>
    <name evidence="1" type="ORF">C9J12_04135</name>
</gene>
<dbReference type="Proteomes" id="UP000240987">
    <property type="component" value="Unassembled WGS sequence"/>
</dbReference>
<name>A0A2T3JNA9_9GAMM</name>
<comment type="caution">
    <text evidence="1">The sequence shown here is derived from an EMBL/GenBank/DDBJ whole genome shotgun (WGS) entry which is preliminary data.</text>
</comment>
<dbReference type="InterPro" id="IPR029068">
    <property type="entry name" value="Glyas_Bleomycin-R_OHBP_Dase"/>
</dbReference>
<dbReference type="SUPFAM" id="SSF54593">
    <property type="entry name" value="Glyoxalase/Bleomycin resistance protein/Dihydroxybiphenyl dioxygenase"/>
    <property type="match status" value="1"/>
</dbReference>
<dbReference type="EMBL" id="PYMJ01000003">
    <property type="protein sequence ID" value="PSU50518.1"/>
    <property type="molecule type" value="Genomic_DNA"/>
</dbReference>